<evidence type="ECO:0000313" key="3">
    <source>
        <dbReference type="EMBL" id="MCD9641570.1"/>
    </source>
</evidence>
<dbReference type="Gene3D" id="1.10.510.10">
    <property type="entry name" value="Transferase(Phosphotransferase) domain 1"/>
    <property type="match status" value="1"/>
</dbReference>
<protein>
    <recommendedName>
        <fullName evidence="2">Protein kinase domain-containing protein</fullName>
    </recommendedName>
</protein>
<keyword evidence="4" id="KW-1185">Reference proteome</keyword>
<sequence length="327" mass="37572">MNGTNSSFDGQTLSLAYFGQFMKLEHNGHLWIYRFDRGELDWKVEYDVGRNFFRPSIGRKANLGCTELTSISCDSLQYHSLLETIRREETRPQFFSRCRISHQSFLEEEFRPFKVIVGSIFAALMGRFQQSSVKEDLALYEGTLSNGTKIAVKHLDGLGQVKDSFLTEVNIVGSIHHVNLVKLIGFCAEKSERLLIYEYMINGSLDRWIYHKNQASGLTWHKAIISDIAKGLAYLHEDCSHKIIHLDIKPQNILLDQCFNAKISDFGLSKLIEKEKSKVVTRMRGTPGYLAPEWLSSVITEEKVDVYFWNCALGNSLWRKEFRLVPS</sequence>
<proteinExistence type="predicted"/>
<keyword evidence="1" id="KW-0732">Signal</keyword>
<dbReference type="InterPro" id="IPR008271">
    <property type="entry name" value="Ser/Thr_kinase_AS"/>
</dbReference>
<dbReference type="PANTHER" id="PTHR47976">
    <property type="entry name" value="G-TYPE LECTIN S-RECEPTOR-LIKE SERINE/THREONINE-PROTEIN KINASE SD2-5"/>
    <property type="match status" value="1"/>
</dbReference>
<gene>
    <name evidence="3" type="ORF">HAX54_027798</name>
</gene>
<evidence type="ECO:0000256" key="1">
    <source>
        <dbReference type="ARBA" id="ARBA00022729"/>
    </source>
</evidence>
<evidence type="ECO:0000259" key="2">
    <source>
        <dbReference type="PROSITE" id="PS50011"/>
    </source>
</evidence>
<dbReference type="Pfam" id="PF00069">
    <property type="entry name" value="Pkinase"/>
    <property type="match status" value="1"/>
</dbReference>
<organism evidence="3 4">
    <name type="scientific">Datura stramonium</name>
    <name type="common">Jimsonweed</name>
    <name type="synonym">Common thornapple</name>
    <dbReference type="NCBI Taxonomy" id="4076"/>
    <lineage>
        <taxon>Eukaryota</taxon>
        <taxon>Viridiplantae</taxon>
        <taxon>Streptophyta</taxon>
        <taxon>Embryophyta</taxon>
        <taxon>Tracheophyta</taxon>
        <taxon>Spermatophyta</taxon>
        <taxon>Magnoliopsida</taxon>
        <taxon>eudicotyledons</taxon>
        <taxon>Gunneridae</taxon>
        <taxon>Pentapetalae</taxon>
        <taxon>asterids</taxon>
        <taxon>lamiids</taxon>
        <taxon>Solanales</taxon>
        <taxon>Solanaceae</taxon>
        <taxon>Solanoideae</taxon>
        <taxon>Datureae</taxon>
        <taxon>Datura</taxon>
    </lineage>
</organism>
<dbReference type="SUPFAM" id="SSF56112">
    <property type="entry name" value="Protein kinase-like (PK-like)"/>
    <property type="match status" value="1"/>
</dbReference>
<evidence type="ECO:0000313" key="4">
    <source>
        <dbReference type="Proteomes" id="UP000823775"/>
    </source>
</evidence>
<dbReference type="InterPro" id="IPR011009">
    <property type="entry name" value="Kinase-like_dom_sf"/>
</dbReference>
<dbReference type="EMBL" id="JACEIK010003393">
    <property type="protein sequence ID" value="MCD9641570.1"/>
    <property type="molecule type" value="Genomic_DNA"/>
</dbReference>
<dbReference type="PROSITE" id="PS50011">
    <property type="entry name" value="PROTEIN_KINASE_DOM"/>
    <property type="match status" value="1"/>
</dbReference>
<name>A0ABS8V350_DATST</name>
<dbReference type="PANTHER" id="PTHR47976:SF53">
    <property type="entry name" value="RECEPTOR-LIKE SERINE_THREONINE-PROTEIN KINASE"/>
    <property type="match status" value="1"/>
</dbReference>
<dbReference type="InterPro" id="IPR051343">
    <property type="entry name" value="G-type_lectin_kinases/EP1-like"/>
</dbReference>
<reference evidence="3 4" key="1">
    <citation type="journal article" date="2021" name="BMC Genomics">
        <title>Datura genome reveals duplications of psychoactive alkaloid biosynthetic genes and high mutation rate following tissue culture.</title>
        <authorList>
            <person name="Rajewski A."/>
            <person name="Carter-House D."/>
            <person name="Stajich J."/>
            <person name="Litt A."/>
        </authorList>
    </citation>
    <scope>NUCLEOTIDE SEQUENCE [LARGE SCALE GENOMIC DNA]</scope>
    <source>
        <strain evidence="3">AR-01</strain>
    </source>
</reference>
<accession>A0ABS8V350</accession>
<dbReference type="SMART" id="SM00220">
    <property type="entry name" value="S_TKc"/>
    <property type="match status" value="1"/>
</dbReference>
<dbReference type="PROSITE" id="PS00108">
    <property type="entry name" value="PROTEIN_KINASE_ST"/>
    <property type="match status" value="1"/>
</dbReference>
<dbReference type="Gene3D" id="3.30.200.20">
    <property type="entry name" value="Phosphorylase Kinase, domain 1"/>
    <property type="match status" value="1"/>
</dbReference>
<dbReference type="Proteomes" id="UP000823775">
    <property type="component" value="Unassembled WGS sequence"/>
</dbReference>
<feature type="domain" description="Protein kinase" evidence="2">
    <location>
        <begin position="110"/>
        <end position="327"/>
    </location>
</feature>
<dbReference type="InterPro" id="IPR000719">
    <property type="entry name" value="Prot_kinase_dom"/>
</dbReference>
<comment type="caution">
    <text evidence="3">The sequence shown here is derived from an EMBL/GenBank/DDBJ whole genome shotgun (WGS) entry which is preliminary data.</text>
</comment>